<feature type="chain" id="PRO_5021406295" evidence="1">
    <location>
        <begin position="27"/>
        <end position="94"/>
    </location>
</feature>
<feature type="signal peptide" evidence="1">
    <location>
        <begin position="1"/>
        <end position="26"/>
    </location>
</feature>
<comment type="caution">
    <text evidence="2">The sequence shown here is derived from an EMBL/GenBank/DDBJ whole genome shotgun (WGS) entry which is preliminary data.</text>
</comment>
<gene>
    <name evidence="2" type="ORF">CI1B_60700</name>
</gene>
<sequence>MTKTKLLAALALTVSLAVPALSTATAADMSLYPRHRHHHRHAHWGLPYHISYLHNYGPGPTPGTFAFYDGPSTNKCYQGSAAYIGQDHRRHPCF</sequence>
<name>A0A508TMW1_9BRAD</name>
<dbReference type="OrthoDB" id="8242239at2"/>
<organism evidence="2 3">
    <name type="scientific">Bradyrhizobium ivorense</name>
    <dbReference type="NCBI Taxonomy" id="2511166"/>
    <lineage>
        <taxon>Bacteria</taxon>
        <taxon>Pseudomonadati</taxon>
        <taxon>Pseudomonadota</taxon>
        <taxon>Alphaproteobacteria</taxon>
        <taxon>Hyphomicrobiales</taxon>
        <taxon>Nitrobacteraceae</taxon>
        <taxon>Bradyrhizobium</taxon>
    </lineage>
</organism>
<reference evidence="2" key="1">
    <citation type="submission" date="2019-02" db="EMBL/GenBank/DDBJ databases">
        <authorList>
            <person name="Pothier F.J."/>
        </authorList>
    </citation>
    <scope>NUCLEOTIDE SEQUENCE</scope>
    <source>
        <strain evidence="2">CI-1B</strain>
    </source>
</reference>
<keyword evidence="3" id="KW-1185">Reference proteome</keyword>
<keyword evidence="1" id="KW-0732">Signal</keyword>
<proteinExistence type="predicted"/>
<evidence type="ECO:0000256" key="1">
    <source>
        <dbReference type="SAM" id="SignalP"/>
    </source>
</evidence>
<dbReference type="EMBL" id="CAADFC020000025">
    <property type="protein sequence ID" value="VIO75724.1"/>
    <property type="molecule type" value="Genomic_DNA"/>
</dbReference>
<accession>A0A508TMW1</accession>
<evidence type="ECO:0000313" key="2">
    <source>
        <dbReference type="EMBL" id="VIO75724.1"/>
    </source>
</evidence>
<protein>
    <submittedName>
        <fullName evidence="2">Uncharacterized protein</fullName>
    </submittedName>
</protein>
<dbReference type="AlphaFoldDB" id="A0A508TMW1"/>
<evidence type="ECO:0000313" key="3">
    <source>
        <dbReference type="Proteomes" id="UP000328092"/>
    </source>
</evidence>
<dbReference type="RefSeq" id="WP_139862870.1">
    <property type="nucleotide sequence ID" value="NZ_CAADFC020000025.1"/>
</dbReference>
<dbReference type="Proteomes" id="UP000328092">
    <property type="component" value="Unassembled WGS sequence"/>
</dbReference>